<gene>
    <name evidence="2" type="ORF">CH063_11642</name>
</gene>
<evidence type="ECO:0000313" key="2">
    <source>
        <dbReference type="EMBL" id="CCF41328.1"/>
    </source>
</evidence>
<dbReference type="eggNOG" id="KOG0780">
    <property type="taxonomic scope" value="Eukaryota"/>
</dbReference>
<dbReference type="EMBL" id="CACQ02004632">
    <property type="protein sequence ID" value="CCF41328.1"/>
    <property type="molecule type" value="Genomic_DNA"/>
</dbReference>
<evidence type="ECO:0000313" key="3">
    <source>
        <dbReference type="Proteomes" id="UP000007174"/>
    </source>
</evidence>
<feature type="compositionally biased region" description="Low complexity" evidence="1">
    <location>
        <begin position="63"/>
        <end position="72"/>
    </location>
</feature>
<feature type="compositionally biased region" description="Gly residues" evidence="1">
    <location>
        <begin position="73"/>
        <end position="88"/>
    </location>
</feature>
<proteinExistence type="predicted"/>
<name>H1VM75_COLHI</name>
<dbReference type="Proteomes" id="UP000007174">
    <property type="component" value="Unassembled WGS sequence"/>
</dbReference>
<dbReference type="STRING" id="759273.H1VM75"/>
<dbReference type="AlphaFoldDB" id="H1VM75"/>
<accession>H1VM75</accession>
<sequence>MKNMQRAQSAMAGGNKAQQLAAMQKRLQSMGGAGAAGGGMPDMGSLMKMLGGGGMGGGGGGMPDMSAMMRQMGMGGMPGMGGGAPGGGRGRRDRDQRRALLPLTEYGRAGAALARRGVAGLHLHRYTC</sequence>
<protein>
    <submittedName>
        <fullName evidence="2">Uncharacterized protein</fullName>
    </submittedName>
</protein>
<evidence type="ECO:0000256" key="1">
    <source>
        <dbReference type="SAM" id="MobiDB-lite"/>
    </source>
</evidence>
<reference evidence="3" key="1">
    <citation type="journal article" date="2012" name="Nat. Genet.">
        <title>Lifestyle transitions in plant pathogenic Colletotrichum fungi deciphered by genome and transcriptome analyses.</title>
        <authorList>
            <person name="O'Connell R.J."/>
            <person name="Thon M.R."/>
            <person name="Hacquard S."/>
            <person name="Amyotte S.G."/>
            <person name="Kleemann J."/>
            <person name="Torres M.F."/>
            <person name="Damm U."/>
            <person name="Buiate E.A."/>
            <person name="Epstein L."/>
            <person name="Alkan N."/>
            <person name="Altmueller J."/>
            <person name="Alvarado-Balderrama L."/>
            <person name="Bauser C.A."/>
            <person name="Becker C."/>
            <person name="Birren B.W."/>
            <person name="Chen Z."/>
            <person name="Choi J."/>
            <person name="Crouch J.A."/>
            <person name="Duvick J.P."/>
            <person name="Farman M.A."/>
            <person name="Gan P."/>
            <person name="Heiman D."/>
            <person name="Henrissat B."/>
            <person name="Howard R.J."/>
            <person name="Kabbage M."/>
            <person name="Koch C."/>
            <person name="Kracher B."/>
            <person name="Kubo Y."/>
            <person name="Law A.D."/>
            <person name="Lebrun M.-H."/>
            <person name="Lee Y.-H."/>
            <person name="Miyara I."/>
            <person name="Moore N."/>
            <person name="Neumann U."/>
            <person name="Nordstroem K."/>
            <person name="Panaccione D.G."/>
            <person name="Panstruga R."/>
            <person name="Place M."/>
            <person name="Proctor R.H."/>
            <person name="Prusky D."/>
            <person name="Rech G."/>
            <person name="Reinhardt R."/>
            <person name="Rollins J.A."/>
            <person name="Rounsley S."/>
            <person name="Schardl C.L."/>
            <person name="Schwartz D.C."/>
            <person name="Shenoy N."/>
            <person name="Shirasu K."/>
            <person name="Sikhakolli U.R."/>
            <person name="Stueber K."/>
            <person name="Sukno S.A."/>
            <person name="Sweigard J.A."/>
            <person name="Takano Y."/>
            <person name="Takahara H."/>
            <person name="Trail F."/>
            <person name="van der Does H.C."/>
            <person name="Voll L.M."/>
            <person name="Will I."/>
            <person name="Young S."/>
            <person name="Zeng Q."/>
            <person name="Zhang J."/>
            <person name="Zhou S."/>
            <person name="Dickman M.B."/>
            <person name="Schulze-Lefert P."/>
            <person name="Ver Loren van Themaat E."/>
            <person name="Ma L.-J."/>
            <person name="Vaillancourt L.J."/>
        </authorList>
    </citation>
    <scope>NUCLEOTIDE SEQUENCE [LARGE SCALE GENOMIC DNA]</scope>
    <source>
        <strain evidence="3">IMI 349063</strain>
    </source>
</reference>
<organism evidence="2 3">
    <name type="scientific">Colletotrichum higginsianum (strain IMI 349063)</name>
    <name type="common">Crucifer anthracnose fungus</name>
    <dbReference type="NCBI Taxonomy" id="759273"/>
    <lineage>
        <taxon>Eukaryota</taxon>
        <taxon>Fungi</taxon>
        <taxon>Dikarya</taxon>
        <taxon>Ascomycota</taxon>
        <taxon>Pezizomycotina</taxon>
        <taxon>Sordariomycetes</taxon>
        <taxon>Hypocreomycetidae</taxon>
        <taxon>Glomerellales</taxon>
        <taxon>Glomerellaceae</taxon>
        <taxon>Colletotrichum</taxon>
        <taxon>Colletotrichum destructivum species complex</taxon>
    </lineage>
</organism>
<feature type="region of interest" description="Disordered" evidence="1">
    <location>
        <begin position="61"/>
        <end position="97"/>
    </location>
</feature>
<dbReference type="HOGENOM" id="CLU_1959431_0_0_1"/>